<dbReference type="OrthoDB" id="147639at2"/>
<keyword evidence="4 7" id="KW-0812">Transmembrane</keyword>
<feature type="transmembrane region" description="Helical" evidence="7">
    <location>
        <begin position="315"/>
        <end position="333"/>
    </location>
</feature>
<sequence>MLTFVARRLVATLLVLLVASFIVYVLTANSGDPLRELRGSRDPSAQDQIAYLSGLLNLDQPPVLRYFSWLGGVGACFIGQCDLGISVARGQQPVIEAIGGALGSTLQLVLAATILAIVIGVAIGMTTALRQYSGYDYVVTFLTFVFYSLPIFWVAVLLKEFGAIQFNSFLGNPVIPWWSILIIGVVMGFIASSIVGGELRTRVISFVSVGGGIAALLILLDVTRWFESPSIGFVGIALMSVATAAVVLFTSTGFHNRRALLAVGIIVVLTVILSWPFQFLFYYVNSPWTVLLVLAILVGLGLLVGFFVGGDGKAVVARTAAIVGGLGVLPLVLDQMFIRWDEYVARIPLSNGVIATIGASTPAIRRVDDTWLNMLDSLTHMLLPTIALMIISLAAYTRYARASLLDVMNQDYVRTARAKGLGERTVVMRHAFRNAMIPIATIIALDFGAVIGGAVITERVFAWQAMGSLFNEGLHRIDVNLVMGFFLVTGILAVIFNVIADLLYSALDPRIRVS</sequence>
<dbReference type="EMBL" id="PGFH01000002">
    <property type="protein sequence ID" value="PJJ78575.1"/>
    <property type="molecule type" value="Genomic_DNA"/>
</dbReference>
<comment type="caution">
    <text evidence="9">The sequence shown here is derived from an EMBL/GenBank/DDBJ whole genome shotgun (WGS) entry which is preliminary data.</text>
</comment>
<evidence type="ECO:0000256" key="7">
    <source>
        <dbReference type="RuleBase" id="RU363032"/>
    </source>
</evidence>
<evidence type="ECO:0000256" key="3">
    <source>
        <dbReference type="ARBA" id="ARBA00022475"/>
    </source>
</evidence>
<feature type="transmembrane region" description="Helical" evidence="7">
    <location>
        <begin position="481"/>
        <end position="504"/>
    </location>
</feature>
<keyword evidence="2 7" id="KW-0813">Transport</keyword>
<accession>A0A2M9D3E6</accession>
<evidence type="ECO:0000256" key="1">
    <source>
        <dbReference type="ARBA" id="ARBA00004651"/>
    </source>
</evidence>
<evidence type="ECO:0000256" key="4">
    <source>
        <dbReference type="ARBA" id="ARBA00022692"/>
    </source>
</evidence>
<keyword evidence="6 7" id="KW-0472">Membrane</keyword>
<feature type="transmembrane region" description="Helical" evidence="7">
    <location>
        <begin position="288"/>
        <end position="308"/>
    </location>
</feature>
<feature type="transmembrane region" description="Helical" evidence="7">
    <location>
        <begin position="106"/>
        <end position="125"/>
    </location>
</feature>
<feature type="transmembrane region" description="Helical" evidence="7">
    <location>
        <begin position="137"/>
        <end position="155"/>
    </location>
</feature>
<dbReference type="InterPro" id="IPR035906">
    <property type="entry name" value="MetI-like_sf"/>
</dbReference>
<dbReference type="InterPro" id="IPR045621">
    <property type="entry name" value="BPD_transp_1_N"/>
</dbReference>
<dbReference type="Proteomes" id="UP000231742">
    <property type="component" value="Unassembled WGS sequence"/>
</dbReference>
<reference evidence="9 10" key="1">
    <citation type="submission" date="2017-11" db="EMBL/GenBank/DDBJ databases">
        <title>Genomic Encyclopedia of Archaeal and Bacterial Type Strains, Phase II (KMG-II): From Individual Species to Whole Genera.</title>
        <authorList>
            <person name="Goeker M."/>
        </authorList>
    </citation>
    <scope>NUCLEOTIDE SEQUENCE [LARGE SCALE GENOMIC DNA]</scope>
    <source>
        <strain evidence="9 10">DSM 16400</strain>
    </source>
</reference>
<feature type="domain" description="ABC transmembrane type-1" evidence="8">
    <location>
        <begin position="102"/>
        <end position="504"/>
    </location>
</feature>
<feature type="transmembrane region" description="Helical" evidence="7">
    <location>
        <begin position="175"/>
        <end position="196"/>
    </location>
</feature>
<dbReference type="Pfam" id="PF19300">
    <property type="entry name" value="BPD_transp_1_N"/>
    <property type="match status" value="1"/>
</dbReference>
<evidence type="ECO:0000313" key="9">
    <source>
        <dbReference type="EMBL" id="PJJ78575.1"/>
    </source>
</evidence>
<gene>
    <name evidence="9" type="ORF">CLV85_2150</name>
</gene>
<dbReference type="GO" id="GO:0005886">
    <property type="term" value="C:plasma membrane"/>
    <property type="evidence" value="ECO:0007669"/>
    <property type="project" value="UniProtKB-SubCell"/>
</dbReference>
<dbReference type="CDD" id="cd06261">
    <property type="entry name" value="TM_PBP2"/>
    <property type="match status" value="1"/>
</dbReference>
<dbReference type="AlphaFoldDB" id="A0A2M9D3E6"/>
<feature type="transmembrane region" description="Helical" evidence="7">
    <location>
        <begin position="232"/>
        <end position="252"/>
    </location>
</feature>
<dbReference type="Gene3D" id="1.10.3720.10">
    <property type="entry name" value="MetI-like"/>
    <property type="match status" value="1"/>
</dbReference>
<organism evidence="9 10">
    <name type="scientific">Salinibacterium amurskyense</name>
    <dbReference type="NCBI Taxonomy" id="205941"/>
    <lineage>
        <taxon>Bacteria</taxon>
        <taxon>Bacillati</taxon>
        <taxon>Actinomycetota</taxon>
        <taxon>Actinomycetes</taxon>
        <taxon>Micrococcales</taxon>
        <taxon>Microbacteriaceae</taxon>
        <taxon>Salinibacterium</taxon>
    </lineage>
</organism>
<feature type="transmembrane region" description="Helical" evidence="7">
    <location>
        <begin position="437"/>
        <end position="461"/>
    </location>
</feature>
<dbReference type="InterPro" id="IPR000515">
    <property type="entry name" value="MetI-like"/>
</dbReference>
<name>A0A2M9D3E6_9MICO</name>
<dbReference type="PROSITE" id="PS50928">
    <property type="entry name" value="ABC_TM1"/>
    <property type="match status" value="1"/>
</dbReference>
<keyword evidence="3" id="KW-1003">Cell membrane</keyword>
<evidence type="ECO:0000256" key="5">
    <source>
        <dbReference type="ARBA" id="ARBA00022989"/>
    </source>
</evidence>
<evidence type="ECO:0000313" key="10">
    <source>
        <dbReference type="Proteomes" id="UP000231742"/>
    </source>
</evidence>
<keyword evidence="5 7" id="KW-1133">Transmembrane helix</keyword>
<feature type="transmembrane region" description="Helical" evidence="7">
    <location>
        <begin position="259"/>
        <end position="282"/>
    </location>
</feature>
<feature type="transmembrane region" description="Helical" evidence="7">
    <location>
        <begin position="203"/>
        <end position="220"/>
    </location>
</feature>
<feature type="transmembrane region" description="Helical" evidence="7">
    <location>
        <begin position="381"/>
        <end position="399"/>
    </location>
</feature>
<comment type="similarity">
    <text evidence="7">Belongs to the binding-protein-dependent transport system permease family.</text>
</comment>
<proteinExistence type="inferred from homology"/>
<dbReference type="GO" id="GO:0055085">
    <property type="term" value="P:transmembrane transport"/>
    <property type="evidence" value="ECO:0007669"/>
    <property type="project" value="InterPro"/>
</dbReference>
<evidence type="ECO:0000259" key="8">
    <source>
        <dbReference type="PROSITE" id="PS50928"/>
    </source>
</evidence>
<dbReference type="SUPFAM" id="SSF161098">
    <property type="entry name" value="MetI-like"/>
    <property type="match status" value="1"/>
</dbReference>
<dbReference type="PANTHER" id="PTHR43163:SF6">
    <property type="entry name" value="DIPEPTIDE TRANSPORT SYSTEM PERMEASE PROTEIN DPPB-RELATED"/>
    <property type="match status" value="1"/>
</dbReference>
<evidence type="ECO:0000256" key="2">
    <source>
        <dbReference type="ARBA" id="ARBA00022448"/>
    </source>
</evidence>
<comment type="subcellular location">
    <subcellularLocation>
        <location evidence="1 7">Cell membrane</location>
        <topology evidence="1 7">Multi-pass membrane protein</topology>
    </subcellularLocation>
</comment>
<protein>
    <submittedName>
        <fullName evidence="9">Peptide/nickel transport system permease protein</fullName>
    </submittedName>
</protein>
<evidence type="ECO:0000256" key="6">
    <source>
        <dbReference type="ARBA" id="ARBA00023136"/>
    </source>
</evidence>
<dbReference type="PANTHER" id="PTHR43163">
    <property type="entry name" value="DIPEPTIDE TRANSPORT SYSTEM PERMEASE PROTEIN DPPB-RELATED"/>
    <property type="match status" value="1"/>
</dbReference>
<dbReference type="Pfam" id="PF00528">
    <property type="entry name" value="BPD_transp_1"/>
    <property type="match status" value="1"/>
</dbReference>
<keyword evidence="10" id="KW-1185">Reference proteome</keyword>